<accession>A0A1I1MG63</accession>
<dbReference type="AlphaFoldDB" id="A0A1I1MG63"/>
<evidence type="ECO:0000313" key="2">
    <source>
        <dbReference type="Proteomes" id="UP000199577"/>
    </source>
</evidence>
<dbReference type="STRING" id="623281.SAMN05421747_1358"/>
<protein>
    <submittedName>
        <fullName evidence="1">Uncharacterized protein</fullName>
    </submittedName>
</protein>
<proteinExistence type="predicted"/>
<keyword evidence="2" id="KW-1185">Reference proteome</keyword>
<dbReference type="Gene3D" id="1.10.260.40">
    <property type="entry name" value="lambda repressor-like DNA-binding domains"/>
    <property type="match status" value="1"/>
</dbReference>
<name>A0A1I1MG63_9SPHI</name>
<dbReference type="Proteomes" id="UP000199577">
    <property type="component" value="Unassembled WGS sequence"/>
</dbReference>
<reference evidence="1 2" key="1">
    <citation type="submission" date="2016-10" db="EMBL/GenBank/DDBJ databases">
        <authorList>
            <person name="de Groot N.N."/>
        </authorList>
    </citation>
    <scope>NUCLEOTIDE SEQUENCE [LARGE SCALE GENOMIC DNA]</scope>
    <source>
        <strain evidence="1 2">DSM 22900</strain>
    </source>
</reference>
<sequence length="160" mass="18680">MAKITRLSLFIINRAKFRRLVKGWSAERVSLEMKLSRGYVAMMERGYLSTQYNTHEYPNLAKALDWTVADLLPPADWDLGDGTKVEKKVLSLANPEDMRLVLEGMIEDGYFDEPKSLLETVKHLYIDREGKEMERQVLERVLEELVKEDKLQKKEGYLKK</sequence>
<dbReference type="InterPro" id="IPR010982">
    <property type="entry name" value="Lambda_DNA-bd_dom_sf"/>
</dbReference>
<dbReference type="GO" id="GO:0003677">
    <property type="term" value="F:DNA binding"/>
    <property type="evidence" value="ECO:0007669"/>
    <property type="project" value="InterPro"/>
</dbReference>
<gene>
    <name evidence="1" type="ORF">SAMN05421747_1358</name>
</gene>
<evidence type="ECO:0000313" key="1">
    <source>
        <dbReference type="EMBL" id="SFC84126.1"/>
    </source>
</evidence>
<organism evidence="1 2">
    <name type="scientific">Parapedobacter composti</name>
    <dbReference type="NCBI Taxonomy" id="623281"/>
    <lineage>
        <taxon>Bacteria</taxon>
        <taxon>Pseudomonadati</taxon>
        <taxon>Bacteroidota</taxon>
        <taxon>Sphingobacteriia</taxon>
        <taxon>Sphingobacteriales</taxon>
        <taxon>Sphingobacteriaceae</taxon>
        <taxon>Parapedobacter</taxon>
    </lineage>
</organism>
<dbReference type="SUPFAM" id="SSF47413">
    <property type="entry name" value="lambda repressor-like DNA-binding domains"/>
    <property type="match status" value="1"/>
</dbReference>
<dbReference type="EMBL" id="FOLL01000035">
    <property type="protein sequence ID" value="SFC84126.1"/>
    <property type="molecule type" value="Genomic_DNA"/>
</dbReference>